<comment type="caution">
    <text evidence="1">The sequence shown here is derived from an EMBL/GenBank/DDBJ whole genome shotgun (WGS) entry which is preliminary data.</text>
</comment>
<reference evidence="1 2" key="1">
    <citation type="submission" date="2016-08" db="EMBL/GenBank/DDBJ databases">
        <authorList>
            <person name="Seilhamer J.J."/>
        </authorList>
    </citation>
    <scope>NUCLEOTIDE SEQUENCE [LARGE SCALE GENOMIC DNA]</scope>
    <source>
        <strain evidence="1 2">NML150140-1</strain>
    </source>
</reference>
<proteinExistence type="predicted"/>
<name>A0A1E3U969_9FIRM</name>
<evidence type="ECO:0000313" key="2">
    <source>
        <dbReference type="Proteomes" id="UP000094271"/>
    </source>
</evidence>
<dbReference type="AlphaFoldDB" id="A0A1E3U969"/>
<sequence>MQLTPNYRLRKPDGTDPVDVQDLNDNMDVLDAEVAKKAEKTGAATDMVVAFKQEEKREQLESGEKLSLSLGKIKKWFADLKKVAFSGDYADLTGKPAIPAGGIADASKIIDDIDDIAANTQAGYMAGALALKKVNSDLAGYKFGTTSDGKPGYIMPGGADTVIPFKSHTIFDASVSVGSSDASSVTVPLTKYYPNYSKITAANIFVKYKNGTLMGYAKTGGSSFSSVLGLSYNNSTGNLTISNAGNNTAGGFYYYRGSTQVFTICIVP</sequence>
<evidence type="ECO:0000313" key="1">
    <source>
        <dbReference type="EMBL" id="ODR42181.1"/>
    </source>
</evidence>
<accession>A0A1E3U969</accession>
<dbReference type="RefSeq" id="WP_069432308.1">
    <property type="nucleotide sequence ID" value="NZ_MEHA01000039.1"/>
</dbReference>
<dbReference type="OrthoDB" id="1889363at2"/>
<gene>
    <name evidence="1" type="ORF">BEI59_32090</name>
</gene>
<protein>
    <submittedName>
        <fullName evidence="1">Uncharacterized protein</fullName>
    </submittedName>
</protein>
<dbReference type="EMBL" id="MEHA01000039">
    <property type="protein sequence ID" value="ODR42181.1"/>
    <property type="molecule type" value="Genomic_DNA"/>
</dbReference>
<dbReference type="Proteomes" id="UP000094271">
    <property type="component" value="Unassembled WGS sequence"/>
</dbReference>
<organism evidence="1 2">
    <name type="scientific">Eisenbergiella tayi</name>
    <dbReference type="NCBI Taxonomy" id="1432052"/>
    <lineage>
        <taxon>Bacteria</taxon>
        <taxon>Bacillati</taxon>
        <taxon>Bacillota</taxon>
        <taxon>Clostridia</taxon>
        <taxon>Lachnospirales</taxon>
        <taxon>Lachnospiraceae</taxon>
        <taxon>Eisenbergiella</taxon>
    </lineage>
</organism>